<evidence type="ECO:0000313" key="2">
    <source>
        <dbReference type="Proteomes" id="UP000623090"/>
    </source>
</evidence>
<evidence type="ECO:0000313" key="1">
    <source>
        <dbReference type="EMBL" id="NPC67281.1"/>
    </source>
</evidence>
<dbReference type="RefSeq" id="WP_172158111.1">
    <property type="nucleotide sequence ID" value="NZ_JABJWC010000036.1"/>
</dbReference>
<keyword evidence="2" id="KW-1185">Reference proteome</keyword>
<dbReference type="Proteomes" id="UP000623090">
    <property type="component" value="Unassembled WGS sequence"/>
</dbReference>
<sequence>MDYYDVIMTCKNSMAHPMQPMLAAKAGGAVMGVAKKYGLKCFIAVA</sequence>
<protein>
    <submittedName>
        <fullName evidence="1">Uncharacterized protein</fullName>
    </submittedName>
</protein>
<proteinExistence type="predicted"/>
<gene>
    <name evidence="1" type="ORF">HNW77_12980</name>
</gene>
<name>A0ABX2AI09_9PROT</name>
<organism evidence="1 2">
    <name type="scientific">Komagataeibacter melomenusus</name>
    <dbReference type="NCBI Taxonomy" id="2766578"/>
    <lineage>
        <taxon>Bacteria</taxon>
        <taxon>Pseudomonadati</taxon>
        <taxon>Pseudomonadota</taxon>
        <taxon>Alphaproteobacteria</taxon>
        <taxon>Acetobacterales</taxon>
        <taxon>Acetobacteraceae</taxon>
        <taxon>Komagataeibacter</taxon>
    </lineage>
</organism>
<dbReference type="EMBL" id="JABJWC010000036">
    <property type="protein sequence ID" value="NPC67281.1"/>
    <property type="molecule type" value="Genomic_DNA"/>
</dbReference>
<accession>A0ABX2AI09</accession>
<reference evidence="1 2" key="1">
    <citation type="journal article" date="2020" name="Microorganisms">
        <title>Description of Komagataeibacter melaceti sp. nov. and Komagataeibacter melomenusus sp. nov. Isolated from Apple Cider Vinegar.</title>
        <authorList>
            <person name="Maric L."/>
            <person name="Cleenwerck I."/>
            <person name="Accetto T."/>
            <person name="Vandamme P."/>
            <person name="Trcek J."/>
        </authorList>
    </citation>
    <scope>NUCLEOTIDE SEQUENCE [LARGE SCALE GENOMIC DNA]</scope>
    <source>
        <strain evidence="1 2">AV436</strain>
    </source>
</reference>
<comment type="caution">
    <text evidence="1">The sequence shown here is derived from an EMBL/GenBank/DDBJ whole genome shotgun (WGS) entry which is preliminary data.</text>
</comment>